<dbReference type="Gene3D" id="3.30.70.330">
    <property type="match status" value="1"/>
</dbReference>
<evidence type="ECO:0000256" key="3">
    <source>
        <dbReference type="PROSITE-ProRule" id="PRU00176"/>
    </source>
</evidence>
<dbReference type="Proteomes" id="UP000240493">
    <property type="component" value="Unassembled WGS sequence"/>
</dbReference>
<dbReference type="EMBL" id="KZ679256">
    <property type="protein sequence ID" value="PTB46361.1"/>
    <property type="molecule type" value="Genomic_DNA"/>
</dbReference>
<dbReference type="InterPro" id="IPR000504">
    <property type="entry name" value="RRM_dom"/>
</dbReference>
<dbReference type="PANTHER" id="PTHR35391:SF7">
    <property type="entry name" value="C2H2-TYPE DOMAIN-CONTAINING PROTEIN"/>
    <property type="match status" value="1"/>
</dbReference>
<dbReference type="FunFam" id="3.30.70.330:FF:000089">
    <property type="entry name" value="RNA binding protein"/>
    <property type="match status" value="1"/>
</dbReference>
<feature type="region of interest" description="Disordered" evidence="4">
    <location>
        <begin position="683"/>
        <end position="703"/>
    </location>
</feature>
<dbReference type="InterPro" id="IPR012677">
    <property type="entry name" value="Nucleotide-bd_a/b_plait_sf"/>
</dbReference>
<dbReference type="AlphaFoldDB" id="A0A2T3ZNJ6"/>
<sequence length="777" mass="89403">MDYRLQYAPKVQSVTLDLLDSLNSRIQKCSNIIDTHRMNPEINISILNEALERIFADMTSEISHLNKMSNIIRRAGKRNQRLKVKNFQIKNEDKDAERTLLDNFKRHIGDRFPMVSNIIQHRLAKAMIFRRKRILYWRFRHQEAQINDLETDPNISDTSLEPKLVVSSAQVSLQQEDKQETGATEPVISSSQIQRATTLEPDKSKMFDKSPSAVSTVTIALINDETFNFPTAPGANAKRKYEQLKKERLAAHRTVLKEIDELYYNKDSALGSSVSAQLSRTVAERELERTLETDVQIIGNIICPYCLCPLPATEVFDQRKWRNHVINDLDPYVCLFEECNEPNKLYKHRGKWLSHMHQHIQHWRCPSHRELDPFLTREEYMQHMREVHKINLGENKLLLLANRSARKPAQLFLSCPLCGRNDAEVDGPLENHITGHLRTLAIKSLPIYEDDSSGSEQNLASHYSSPLRSRSTTEDIYSGEDTLTFGIDHEQSDLAEVEDGNFLGTNHHDLGPRRTDMWNSWVKDWISNMPTLQQHLQQTSDKDPIFQLMLQYAKESDSLPQTSQLPPQHLQQPISWRPQSQHPSLLVPNRNLNFLPANSTDENPPCNTLYVGNLPIDADEEELKAMFSKQRGYKRLCFRTKQNESMCFVEFEDNSFAARALHELYGEKLHNSTEDGIHLSYSKNPLGVRSSQPSSRASQATVAPTNFPRLTFVDESALDDQMRNLARYGDENTDDTDSNGDSDWDNLYNMDSRTSSRMGSIVRSGRDEQSFSRFKRT</sequence>
<dbReference type="InterPro" id="IPR035979">
    <property type="entry name" value="RBD_domain_sf"/>
</dbReference>
<keyword evidence="2 3" id="KW-0694">RNA-binding</keyword>
<feature type="compositionally biased region" description="Polar residues" evidence="4">
    <location>
        <begin position="749"/>
        <end position="758"/>
    </location>
</feature>
<feature type="region of interest" description="Disordered" evidence="4">
    <location>
        <begin position="453"/>
        <end position="472"/>
    </location>
</feature>
<dbReference type="GO" id="GO:0003723">
    <property type="term" value="F:RNA binding"/>
    <property type="evidence" value="ECO:0007669"/>
    <property type="project" value="UniProtKB-UniRule"/>
</dbReference>
<organism evidence="6 7">
    <name type="scientific">Trichoderma asperellum (strain ATCC 204424 / CBS 433.97 / NBRC 101777)</name>
    <dbReference type="NCBI Taxonomy" id="1042311"/>
    <lineage>
        <taxon>Eukaryota</taxon>
        <taxon>Fungi</taxon>
        <taxon>Dikarya</taxon>
        <taxon>Ascomycota</taxon>
        <taxon>Pezizomycotina</taxon>
        <taxon>Sordariomycetes</taxon>
        <taxon>Hypocreomycetidae</taxon>
        <taxon>Hypocreales</taxon>
        <taxon>Hypocreaceae</taxon>
        <taxon>Trichoderma</taxon>
    </lineage>
</organism>
<feature type="domain" description="RRM" evidence="5">
    <location>
        <begin position="607"/>
        <end position="684"/>
    </location>
</feature>
<dbReference type="SUPFAM" id="SSF54928">
    <property type="entry name" value="RNA-binding domain, RBD"/>
    <property type="match status" value="1"/>
</dbReference>
<dbReference type="PANTHER" id="PTHR35391">
    <property type="entry name" value="C2H2-TYPE DOMAIN-CONTAINING PROTEIN-RELATED"/>
    <property type="match status" value="1"/>
</dbReference>
<feature type="region of interest" description="Disordered" evidence="4">
    <location>
        <begin position="727"/>
        <end position="777"/>
    </location>
</feature>
<protein>
    <recommendedName>
        <fullName evidence="5">RRM domain-containing protein</fullName>
    </recommendedName>
</protein>
<keyword evidence="7" id="KW-1185">Reference proteome</keyword>
<keyword evidence="1" id="KW-0597">Phosphoprotein</keyword>
<evidence type="ECO:0000259" key="5">
    <source>
        <dbReference type="PROSITE" id="PS50102"/>
    </source>
</evidence>
<evidence type="ECO:0000313" key="6">
    <source>
        <dbReference type="EMBL" id="PTB46361.1"/>
    </source>
</evidence>
<dbReference type="Pfam" id="PF00076">
    <property type="entry name" value="RRM_1"/>
    <property type="match status" value="1"/>
</dbReference>
<evidence type="ECO:0000256" key="1">
    <source>
        <dbReference type="ARBA" id="ARBA00022553"/>
    </source>
</evidence>
<dbReference type="SMART" id="SM00360">
    <property type="entry name" value="RRM"/>
    <property type="match status" value="1"/>
</dbReference>
<feature type="region of interest" description="Disordered" evidence="4">
    <location>
        <begin position="175"/>
        <end position="195"/>
    </location>
</feature>
<dbReference type="OrthoDB" id="20872at2759"/>
<name>A0A2T3ZNJ6_TRIA4</name>
<evidence type="ECO:0000313" key="7">
    <source>
        <dbReference type="Proteomes" id="UP000240493"/>
    </source>
</evidence>
<reference evidence="6 7" key="1">
    <citation type="submission" date="2016-07" db="EMBL/GenBank/DDBJ databases">
        <title>Multiple horizontal gene transfer events from other fungi enriched the ability of initially mycotrophic Trichoderma (Ascomycota) to feed on dead plant biomass.</title>
        <authorList>
            <consortium name="DOE Joint Genome Institute"/>
            <person name="Aerts A."/>
            <person name="Atanasova L."/>
            <person name="Chenthamara K."/>
            <person name="Zhang J."/>
            <person name="Grujic M."/>
            <person name="Henrissat B."/>
            <person name="Kuo A."/>
            <person name="Salamov A."/>
            <person name="Lipzen A."/>
            <person name="Labutti K."/>
            <person name="Barry K."/>
            <person name="Miao Y."/>
            <person name="Rahimi M.J."/>
            <person name="Shen Q."/>
            <person name="Grigoriev I.V."/>
            <person name="Kubicek C.P."/>
            <person name="Druzhinina I.S."/>
        </authorList>
    </citation>
    <scope>NUCLEOTIDE SEQUENCE [LARGE SCALE GENOMIC DNA]</scope>
    <source>
        <strain evidence="6 7">CBS 433.97</strain>
    </source>
</reference>
<gene>
    <name evidence="6" type="ORF">M441DRAFT_85446</name>
</gene>
<proteinExistence type="predicted"/>
<dbReference type="PROSITE" id="PS50102">
    <property type="entry name" value="RRM"/>
    <property type="match status" value="1"/>
</dbReference>
<feature type="compositionally biased region" description="Acidic residues" evidence="4">
    <location>
        <begin position="731"/>
        <end position="744"/>
    </location>
</feature>
<evidence type="ECO:0000256" key="2">
    <source>
        <dbReference type="ARBA" id="ARBA00022884"/>
    </source>
</evidence>
<accession>A0A2T3ZNJ6</accession>
<feature type="compositionally biased region" description="Polar residues" evidence="4">
    <location>
        <begin position="454"/>
        <end position="470"/>
    </location>
</feature>
<feature type="compositionally biased region" description="Low complexity" evidence="4">
    <location>
        <begin position="689"/>
        <end position="700"/>
    </location>
</feature>
<evidence type="ECO:0000256" key="4">
    <source>
        <dbReference type="SAM" id="MobiDB-lite"/>
    </source>
</evidence>
<dbReference type="STRING" id="1042311.A0A2T3ZNJ6"/>